<dbReference type="PANTHER" id="PTHR33337:SF3">
    <property type="entry name" value="CENP-V_GFA DOMAIN-CONTAINING PROTEIN"/>
    <property type="match status" value="1"/>
</dbReference>
<accession>A0A934UY82</accession>
<name>A0A934UY82_9PROT</name>
<evidence type="ECO:0000313" key="6">
    <source>
        <dbReference type="EMBL" id="MBK1695713.1"/>
    </source>
</evidence>
<reference evidence="6" key="2">
    <citation type="journal article" date="2020" name="Microorganisms">
        <title>Osmotic Adaptation and Compatible Solute Biosynthesis of Phototrophic Bacteria as Revealed from Genome Analyses.</title>
        <authorList>
            <person name="Imhoff J.F."/>
            <person name="Rahn T."/>
            <person name="Kunzel S."/>
            <person name="Keller A."/>
            <person name="Neulinger S.C."/>
        </authorList>
    </citation>
    <scope>NUCLEOTIDE SEQUENCE</scope>
    <source>
        <strain evidence="6">DSM 9154</strain>
    </source>
</reference>
<evidence type="ECO:0000256" key="4">
    <source>
        <dbReference type="ARBA" id="ARBA00023239"/>
    </source>
</evidence>
<dbReference type="Gene3D" id="3.90.1590.10">
    <property type="entry name" value="glutathione-dependent formaldehyde- activating enzyme (gfa)"/>
    <property type="match status" value="1"/>
</dbReference>
<feature type="domain" description="CENP-V/GFA" evidence="5">
    <location>
        <begin position="23"/>
        <end position="124"/>
    </location>
</feature>
<keyword evidence="3" id="KW-0862">Zinc</keyword>
<dbReference type="GO" id="GO:0046872">
    <property type="term" value="F:metal ion binding"/>
    <property type="evidence" value="ECO:0007669"/>
    <property type="project" value="UniProtKB-KW"/>
</dbReference>
<gene>
    <name evidence="6" type="ORF">CKO21_00435</name>
</gene>
<organism evidence="6 7">
    <name type="scientific">Rhodovibrio salinarum</name>
    <dbReference type="NCBI Taxonomy" id="1087"/>
    <lineage>
        <taxon>Bacteria</taxon>
        <taxon>Pseudomonadati</taxon>
        <taxon>Pseudomonadota</taxon>
        <taxon>Alphaproteobacteria</taxon>
        <taxon>Rhodospirillales</taxon>
        <taxon>Rhodovibrionaceae</taxon>
        <taxon>Rhodovibrio</taxon>
    </lineage>
</organism>
<dbReference type="Proteomes" id="UP000778970">
    <property type="component" value="Unassembled WGS sequence"/>
</dbReference>
<evidence type="ECO:0000313" key="7">
    <source>
        <dbReference type="Proteomes" id="UP000778970"/>
    </source>
</evidence>
<keyword evidence="2" id="KW-0479">Metal-binding</keyword>
<dbReference type="GO" id="GO:0016846">
    <property type="term" value="F:carbon-sulfur lyase activity"/>
    <property type="evidence" value="ECO:0007669"/>
    <property type="project" value="InterPro"/>
</dbReference>
<keyword evidence="4" id="KW-0456">Lyase</keyword>
<evidence type="ECO:0000256" key="3">
    <source>
        <dbReference type="ARBA" id="ARBA00022833"/>
    </source>
</evidence>
<sequence length="156" mass="16689">MRRTLTSGLRTVSVTVPGGRAMMEGGCQCGAVRYAVDAEPYGVFVCHCTQCRRQSASAFGISVDIPASALHVLQGTTQSWCRPTPTGRLICHFCPTCGGRLWHVADPPDGRMTLKGGTLDVPLDLTAAVHIWTTHKLPGVIIPEGAVCYPGEPEDR</sequence>
<reference evidence="6" key="1">
    <citation type="submission" date="2017-08" db="EMBL/GenBank/DDBJ databases">
        <authorList>
            <person name="Imhoff J.F."/>
            <person name="Rahn T."/>
            <person name="Kuenzel S."/>
            <person name="Neulinger S.C."/>
        </authorList>
    </citation>
    <scope>NUCLEOTIDE SEQUENCE</scope>
    <source>
        <strain evidence="6">DSM 9154</strain>
    </source>
</reference>
<comment type="caution">
    <text evidence="6">The sequence shown here is derived from an EMBL/GenBank/DDBJ whole genome shotgun (WGS) entry which is preliminary data.</text>
</comment>
<dbReference type="EMBL" id="NRRE01000006">
    <property type="protein sequence ID" value="MBK1695713.1"/>
    <property type="molecule type" value="Genomic_DNA"/>
</dbReference>
<keyword evidence="7" id="KW-1185">Reference proteome</keyword>
<evidence type="ECO:0000256" key="2">
    <source>
        <dbReference type="ARBA" id="ARBA00022723"/>
    </source>
</evidence>
<protein>
    <recommendedName>
        <fullName evidence="5">CENP-V/GFA domain-containing protein</fullName>
    </recommendedName>
</protein>
<dbReference type="InterPro" id="IPR011057">
    <property type="entry name" value="Mss4-like_sf"/>
</dbReference>
<proteinExistence type="inferred from homology"/>
<dbReference type="SUPFAM" id="SSF51316">
    <property type="entry name" value="Mss4-like"/>
    <property type="match status" value="1"/>
</dbReference>
<evidence type="ECO:0000259" key="5">
    <source>
        <dbReference type="PROSITE" id="PS51891"/>
    </source>
</evidence>
<dbReference type="Pfam" id="PF04828">
    <property type="entry name" value="GFA"/>
    <property type="match status" value="1"/>
</dbReference>
<dbReference type="InterPro" id="IPR006913">
    <property type="entry name" value="CENP-V/GFA"/>
</dbReference>
<evidence type="ECO:0000256" key="1">
    <source>
        <dbReference type="ARBA" id="ARBA00005495"/>
    </source>
</evidence>
<dbReference type="PANTHER" id="PTHR33337">
    <property type="entry name" value="GFA DOMAIN-CONTAINING PROTEIN"/>
    <property type="match status" value="1"/>
</dbReference>
<dbReference type="PROSITE" id="PS51891">
    <property type="entry name" value="CENP_V_GFA"/>
    <property type="match status" value="1"/>
</dbReference>
<comment type="similarity">
    <text evidence="1">Belongs to the Gfa family.</text>
</comment>
<dbReference type="AlphaFoldDB" id="A0A934UY82"/>